<proteinExistence type="predicted"/>
<protein>
    <submittedName>
        <fullName evidence="8">ABC transporter permease</fullName>
    </submittedName>
</protein>
<dbReference type="GO" id="GO:0140359">
    <property type="term" value="F:ABC-type transporter activity"/>
    <property type="evidence" value="ECO:0007669"/>
    <property type="project" value="InterPro"/>
</dbReference>
<gene>
    <name evidence="8" type="ORF">Ana3638_08995</name>
</gene>
<evidence type="ECO:0000259" key="7">
    <source>
        <dbReference type="Pfam" id="PF12698"/>
    </source>
</evidence>
<dbReference type="Pfam" id="PF12698">
    <property type="entry name" value="ABC2_membrane_3"/>
    <property type="match status" value="1"/>
</dbReference>
<name>A0A6P1TM08_9FIRM</name>
<evidence type="ECO:0000313" key="9">
    <source>
        <dbReference type="Proteomes" id="UP000464314"/>
    </source>
</evidence>
<evidence type="ECO:0000256" key="2">
    <source>
        <dbReference type="ARBA" id="ARBA00022692"/>
    </source>
</evidence>
<dbReference type="Gene3D" id="1.10.287.950">
    <property type="entry name" value="Methyl-accepting chemotaxis protein"/>
    <property type="match status" value="1"/>
</dbReference>
<dbReference type="AlphaFoldDB" id="A0A6P1TM08"/>
<dbReference type="PANTHER" id="PTHR43077">
    <property type="entry name" value="TRANSPORT PERMEASE YVFS-RELATED"/>
    <property type="match status" value="1"/>
</dbReference>
<accession>A0A6P1TM08</accession>
<dbReference type="InterPro" id="IPR017500">
    <property type="entry name" value="Phage_infect_YhgE_N"/>
</dbReference>
<dbReference type="InterPro" id="IPR013525">
    <property type="entry name" value="ABC2_TM"/>
</dbReference>
<evidence type="ECO:0000256" key="3">
    <source>
        <dbReference type="ARBA" id="ARBA00022989"/>
    </source>
</evidence>
<evidence type="ECO:0000256" key="1">
    <source>
        <dbReference type="ARBA" id="ARBA00004141"/>
    </source>
</evidence>
<dbReference type="InterPro" id="IPR051328">
    <property type="entry name" value="T7SS_ABC-Transporter"/>
</dbReference>
<dbReference type="RefSeq" id="WP_161837714.1">
    <property type="nucleotide sequence ID" value="NZ_CP048000.1"/>
</dbReference>
<organism evidence="8 9">
    <name type="scientific">Anaerocolumna sedimenticola</name>
    <dbReference type="NCBI Taxonomy" id="2696063"/>
    <lineage>
        <taxon>Bacteria</taxon>
        <taxon>Bacillati</taxon>
        <taxon>Bacillota</taxon>
        <taxon>Clostridia</taxon>
        <taxon>Lachnospirales</taxon>
        <taxon>Lachnospiraceae</taxon>
        <taxon>Anaerocolumna</taxon>
    </lineage>
</organism>
<dbReference type="PANTHER" id="PTHR43077:SF10">
    <property type="entry name" value="TRANSPORT PERMEASE PROTEIN"/>
    <property type="match status" value="1"/>
</dbReference>
<dbReference type="Gene3D" id="1.20.120.20">
    <property type="entry name" value="Apolipoprotein"/>
    <property type="match status" value="1"/>
</dbReference>
<feature type="transmembrane region" description="Helical" evidence="6">
    <location>
        <begin position="36"/>
        <end position="55"/>
    </location>
</feature>
<comment type="subcellular location">
    <subcellularLocation>
        <location evidence="1">Membrane</location>
        <topology evidence="1">Multi-pass membrane protein</topology>
    </subcellularLocation>
</comment>
<reference evidence="8 9" key="1">
    <citation type="submission" date="2020-01" db="EMBL/GenBank/DDBJ databases">
        <title>Genome analysis of Anaerocolumna sp. CBA3638.</title>
        <authorList>
            <person name="Kim J."/>
            <person name="Roh S.W."/>
        </authorList>
    </citation>
    <scope>NUCLEOTIDE SEQUENCE [LARGE SCALE GENOMIC DNA]</scope>
    <source>
        <strain evidence="8 9">CBA3638</strain>
    </source>
</reference>
<feature type="domain" description="ABC-2 type transporter transmembrane" evidence="7">
    <location>
        <begin position="42"/>
        <end position="206"/>
    </location>
</feature>
<keyword evidence="5" id="KW-0175">Coiled coil</keyword>
<dbReference type="Gene3D" id="3.40.1710.10">
    <property type="entry name" value="abc type-2 transporter like domain"/>
    <property type="match status" value="1"/>
</dbReference>
<keyword evidence="4 6" id="KW-0472">Membrane</keyword>
<evidence type="ECO:0000313" key="8">
    <source>
        <dbReference type="EMBL" id="QHQ60886.1"/>
    </source>
</evidence>
<keyword evidence="3 6" id="KW-1133">Transmembrane helix</keyword>
<evidence type="ECO:0000256" key="4">
    <source>
        <dbReference type="ARBA" id="ARBA00023136"/>
    </source>
</evidence>
<sequence length="741" mass="81787">MKKSNAVRIHIKKNHNALRQAIGIFRSDIGKITTSWVTVVILFGLTILPPVYAWLNIYASWDPYGNTGGLKVAVINEDAGGTIFNMDFNIGTEIMSTLKTNDKLGWIFCDNKDEALKMVEDGKVYAAIIIPEDFSLSLSTILDEHPKKLSIDYYKNQKLNAIAPKIIDSATNTLKTEISTKIIQTAVSKVLEQINTIGTDLKENYPDLEDSVSLLKHIDENVKELPGRLNNLTDNIENGVVKIDSASEDFVFVQETIDDLVEFNDNMSDMITDTGEDIDKYSPKVRADLASVQSLFMDISKDAEYLSGEVTANKPEFINDIDQLNSNLTILKEDMNDISGDMLKLNSDGISDIIDLNNDISNDIDDMQEVLTDLRDGSDDLSKAESLIRKFGNLCDDVGDSLDDLADQLDDLYNSGDDVLAGLENISKELTTLVDTINNEDNIKNISGTINTLITSLNTINGILEKNQKLFADIIAINNKIIKDLDNLSKGFITEEAITSLDNHLKQLSSSLDTISGNPPGGIDGRMAEALKDLEGILTQLENLLAQIKNSNTGENIAAVILSLENSLKNINGVLENSSGMFGAIITTNNAILKDLQVLSKSLNENGLNDLENDMEKLSRQISDIRQTLENSSDDVKDELNNAKRLLRQIDDLSDDLADGLSELNSDISKYSGSISTTLKDIQDILSKTNTELAKNQGDGNQKINTFIWNMNEQIDTVNLRLSDLKDEIKTAAVWLPCLMI</sequence>
<feature type="coiled-coil region" evidence="5">
    <location>
        <begin position="601"/>
        <end position="663"/>
    </location>
</feature>
<dbReference type="EMBL" id="CP048000">
    <property type="protein sequence ID" value="QHQ60886.1"/>
    <property type="molecule type" value="Genomic_DNA"/>
</dbReference>
<evidence type="ECO:0000256" key="5">
    <source>
        <dbReference type="SAM" id="Coils"/>
    </source>
</evidence>
<keyword evidence="9" id="KW-1185">Reference proteome</keyword>
<dbReference type="Proteomes" id="UP000464314">
    <property type="component" value="Chromosome"/>
</dbReference>
<keyword evidence="2 6" id="KW-0812">Transmembrane</keyword>
<dbReference type="GO" id="GO:0016020">
    <property type="term" value="C:membrane"/>
    <property type="evidence" value="ECO:0007669"/>
    <property type="project" value="UniProtKB-SubCell"/>
</dbReference>
<evidence type="ECO:0000256" key="6">
    <source>
        <dbReference type="SAM" id="Phobius"/>
    </source>
</evidence>
<dbReference type="KEGG" id="anr:Ana3638_08995"/>
<dbReference type="NCBIfam" id="TIGR03061">
    <property type="entry name" value="pip_yhgE_Nterm"/>
    <property type="match status" value="1"/>
</dbReference>